<dbReference type="NCBIfam" id="TIGR03857">
    <property type="entry name" value="F420_MSMEG_2249"/>
    <property type="match status" value="1"/>
</dbReference>
<dbReference type="InterPro" id="IPR022378">
    <property type="entry name" value="F420_OxRdatse_MSMEG2249_pred"/>
</dbReference>
<dbReference type="InterPro" id="IPR011251">
    <property type="entry name" value="Luciferase-like_dom"/>
</dbReference>
<dbReference type="InterPro" id="IPR050564">
    <property type="entry name" value="F420-G6PD/mer"/>
</dbReference>
<dbReference type="EMBL" id="JADJZA010000007">
    <property type="protein sequence ID" value="MBK9297711.1"/>
    <property type="molecule type" value="Genomic_DNA"/>
</dbReference>
<name>A0A936NEV7_9ACTN</name>
<dbReference type="Gene3D" id="3.20.20.30">
    <property type="entry name" value="Luciferase-like domain"/>
    <property type="match status" value="1"/>
</dbReference>
<evidence type="ECO:0000259" key="2">
    <source>
        <dbReference type="Pfam" id="PF00296"/>
    </source>
</evidence>
<dbReference type="Proteomes" id="UP000727993">
    <property type="component" value="Unassembled WGS sequence"/>
</dbReference>
<dbReference type="Pfam" id="PF00296">
    <property type="entry name" value="Bac_luciferase"/>
    <property type="match status" value="1"/>
</dbReference>
<dbReference type="AlphaFoldDB" id="A0A936NEV7"/>
<dbReference type="SUPFAM" id="SSF51679">
    <property type="entry name" value="Bacterial luciferase-like"/>
    <property type="match status" value="1"/>
</dbReference>
<dbReference type="PANTHER" id="PTHR43244:SF1">
    <property type="entry name" value="5,10-METHYLENETETRAHYDROMETHANOPTERIN REDUCTASE"/>
    <property type="match status" value="1"/>
</dbReference>
<dbReference type="InterPro" id="IPR036661">
    <property type="entry name" value="Luciferase-like_sf"/>
</dbReference>
<feature type="domain" description="Luciferase-like" evidence="2">
    <location>
        <begin position="16"/>
        <end position="320"/>
    </location>
</feature>
<gene>
    <name evidence="3" type="ORF">IPN02_12955</name>
</gene>
<dbReference type="GO" id="GO:0016705">
    <property type="term" value="F:oxidoreductase activity, acting on paired donors, with incorporation or reduction of molecular oxygen"/>
    <property type="evidence" value="ECO:0007669"/>
    <property type="project" value="InterPro"/>
</dbReference>
<sequence length="346" mass="36861">MAERLGELGFYTLAGAPESPRELIEEVAQAEALGLGTVFLSERFDLKEAATITGALGAVSTDLRIITAATNHNTRHPMVTASHATTMHRLTGGRYVLGIGRGIGPLFDAYGIPKITTAQMEDFAGVMRRLWHGEMIFNHDGPIGSYPVLRLNPDFDEDIELSLVAFGPNSLALGGRAFDHVVLHTFFTDETLQRCVATVKGAAEQAGRNPDDVTVWSCYATVGDHLSEALRLRKTVGRLATYLQGYGDLLVDTNGWDPVVLDRFRADAVVGSFLSAIDGTATDGQLEHIATLLPEEWLAPAATGSATACAAAVRGQMALGADAVIMHGATPTELTPIVEAYRAGTA</sequence>
<protein>
    <submittedName>
        <fullName evidence="3">TIGR03857 family LLM class F420-dependent oxidoreductase</fullName>
    </submittedName>
</protein>
<proteinExistence type="predicted"/>
<evidence type="ECO:0000256" key="1">
    <source>
        <dbReference type="ARBA" id="ARBA00023002"/>
    </source>
</evidence>
<organism evidence="3 4">
    <name type="scientific">Candidatus Neomicrothrix subdominans</name>
    <dbReference type="NCBI Taxonomy" id="2954438"/>
    <lineage>
        <taxon>Bacteria</taxon>
        <taxon>Bacillati</taxon>
        <taxon>Actinomycetota</taxon>
        <taxon>Acidimicrobiia</taxon>
        <taxon>Acidimicrobiales</taxon>
        <taxon>Microthrixaceae</taxon>
        <taxon>Candidatus Neomicrothrix</taxon>
    </lineage>
</organism>
<evidence type="ECO:0000313" key="4">
    <source>
        <dbReference type="Proteomes" id="UP000727993"/>
    </source>
</evidence>
<dbReference type="CDD" id="cd01097">
    <property type="entry name" value="Tetrahydromethanopterin_reductase"/>
    <property type="match status" value="1"/>
</dbReference>
<evidence type="ECO:0000313" key="3">
    <source>
        <dbReference type="EMBL" id="MBK9297711.1"/>
    </source>
</evidence>
<accession>A0A936NEV7</accession>
<reference evidence="3 4" key="1">
    <citation type="submission" date="2020-10" db="EMBL/GenBank/DDBJ databases">
        <title>Connecting structure to function with the recovery of over 1000 high-quality activated sludge metagenome-assembled genomes encoding full-length rRNA genes using long-read sequencing.</title>
        <authorList>
            <person name="Singleton C.M."/>
            <person name="Petriglieri F."/>
            <person name="Kristensen J.M."/>
            <person name="Kirkegaard R.H."/>
            <person name="Michaelsen T.Y."/>
            <person name="Andersen M.H."/>
            <person name="Karst S.M."/>
            <person name="Dueholm M.S."/>
            <person name="Nielsen P.H."/>
            <person name="Albertsen M."/>
        </authorList>
    </citation>
    <scope>NUCLEOTIDE SEQUENCE [LARGE SCALE GENOMIC DNA]</scope>
    <source>
        <strain evidence="3">Lyne_18-Q3-R50-59_MAXAC.006</strain>
    </source>
</reference>
<dbReference type="PANTHER" id="PTHR43244">
    <property type="match status" value="1"/>
</dbReference>
<keyword evidence="1" id="KW-0560">Oxidoreductase</keyword>
<comment type="caution">
    <text evidence="3">The sequence shown here is derived from an EMBL/GenBank/DDBJ whole genome shotgun (WGS) entry which is preliminary data.</text>
</comment>